<dbReference type="Proteomes" id="UP000237000">
    <property type="component" value="Unassembled WGS sequence"/>
</dbReference>
<keyword evidence="7" id="KW-0472">Membrane</keyword>
<dbReference type="InParanoid" id="A0A2P5FUG4"/>
<evidence type="ECO:0000313" key="9">
    <source>
        <dbReference type="EMBL" id="POO01442.1"/>
    </source>
</evidence>
<feature type="compositionally biased region" description="Basic and acidic residues" evidence="6">
    <location>
        <begin position="252"/>
        <end position="275"/>
    </location>
</feature>
<feature type="compositionally biased region" description="Basic and acidic residues" evidence="6">
    <location>
        <begin position="197"/>
        <end position="215"/>
    </location>
</feature>
<dbReference type="Gene3D" id="2.60.40.790">
    <property type="match status" value="1"/>
</dbReference>
<dbReference type="PANTHER" id="PTHR43670">
    <property type="entry name" value="HEAT SHOCK PROTEIN 26"/>
    <property type="match status" value="1"/>
</dbReference>
<comment type="subcellular location">
    <subcellularLocation>
        <location evidence="1">Cell membrane</location>
        <topology evidence="1">Single-pass membrane protein</topology>
    </subcellularLocation>
</comment>
<sequence>MDSKGTGGSTTAASAKDYEDFEPPLEWVKEEGSDTLLVFLPGFQKERLKIQITSNGKLRIVGERPIGQNKWRRFQKEFPLASDCDTSKISAKFEGGILYVKPETVAPKPKPKQQISPPTPDHVQQQKQQQVPQVTPPRKPAVSQPPAQKLQPDVKTKDQKENVAEKKDVKEANDAPARKGGASDKPSDKATAAAAADHQKKDVVKEPTDTRKVSTDKATAADQKIKSSQDQSARPAQAVEKKKTVPAAVTGEKSDQEKQASSRDSKTPGKEKASKPSEGFYKKVIQGLPVERVKKISPRTLVNSVLAVLFVGVLALYVKNALRSFGDNKSSEL</sequence>
<evidence type="ECO:0000256" key="3">
    <source>
        <dbReference type="ARBA" id="ARBA00022821"/>
    </source>
</evidence>
<name>A0A2P5FUG4_TREOI</name>
<evidence type="ECO:0000259" key="8">
    <source>
        <dbReference type="PROSITE" id="PS01031"/>
    </source>
</evidence>
<keyword evidence="2" id="KW-1003">Cell membrane</keyword>
<dbReference type="SUPFAM" id="SSF49764">
    <property type="entry name" value="HSP20-like chaperones"/>
    <property type="match status" value="1"/>
</dbReference>
<feature type="compositionally biased region" description="Basic and acidic residues" evidence="6">
    <location>
        <begin position="152"/>
        <end position="188"/>
    </location>
</feature>
<evidence type="ECO:0000256" key="1">
    <source>
        <dbReference type="ARBA" id="ARBA00004162"/>
    </source>
</evidence>
<keyword evidence="7" id="KW-0812">Transmembrane</keyword>
<dbReference type="STRING" id="63057.A0A2P5FUG4"/>
<dbReference type="InterPro" id="IPR008978">
    <property type="entry name" value="HSP20-like_chaperone"/>
</dbReference>
<organism evidence="9 10">
    <name type="scientific">Trema orientale</name>
    <name type="common">Charcoal tree</name>
    <name type="synonym">Celtis orientalis</name>
    <dbReference type="NCBI Taxonomy" id="63057"/>
    <lineage>
        <taxon>Eukaryota</taxon>
        <taxon>Viridiplantae</taxon>
        <taxon>Streptophyta</taxon>
        <taxon>Embryophyta</taxon>
        <taxon>Tracheophyta</taxon>
        <taxon>Spermatophyta</taxon>
        <taxon>Magnoliopsida</taxon>
        <taxon>eudicotyledons</taxon>
        <taxon>Gunneridae</taxon>
        <taxon>Pentapetalae</taxon>
        <taxon>rosids</taxon>
        <taxon>fabids</taxon>
        <taxon>Rosales</taxon>
        <taxon>Cannabaceae</taxon>
        <taxon>Trema</taxon>
    </lineage>
</organism>
<evidence type="ECO:0000256" key="7">
    <source>
        <dbReference type="SAM" id="Phobius"/>
    </source>
</evidence>
<feature type="compositionally biased region" description="Low complexity" evidence="6">
    <location>
        <begin position="123"/>
        <end position="133"/>
    </location>
</feature>
<proteinExistence type="inferred from homology"/>
<evidence type="ECO:0000256" key="2">
    <source>
        <dbReference type="ARBA" id="ARBA00022475"/>
    </source>
</evidence>
<dbReference type="PROSITE" id="PS01031">
    <property type="entry name" value="SHSP"/>
    <property type="match status" value="1"/>
</dbReference>
<evidence type="ECO:0000256" key="4">
    <source>
        <dbReference type="PROSITE-ProRule" id="PRU00285"/>
    </source>
</evidence>
<reference evidence="10" key="1">
    <citation type="submission" date="2016-06" db="EMBL/GenBank/DDBJ databases">
        <title>Parallel loss of symbiosis genes in relatives of nitrogen-fixing non-legume Parasponia.</title>
        <authorList>
            <person name="Van Velzen R."/>
            <person name="Holmer R."/>
            <person name="Bu F."/>
            <person name="Rutten L."/>
            <person name="Van Zeijl A."/>
            <person name="Liu W."/>
            <person name="Santuari L."/>
            <person name="Cao Q."/>
            <person name="Sharma T."/>
            <person name="Shen D."/>
            <person name="Roswanjaya Y."/>
            <person name="Wardhani T."/>
            <person name="Kalhor M.S."/>
            <person name="Jansen J."/>
            <person name="Van den Hoogen J."/>
            <person name="Gungor B."/>
            <person name="Hartog M."/>
            <person name="Hontelez J."/>
            <person name="Verver J."/>
            <person name="Yang W.-C."/>
            <person name="Schijlen E."/>
            <person name="Repin R."/>
            <person name="Schilthuizen M."/>
            <person name="Schranz E."/>
            <person name="Heidstra R."/>
            <person name="Miyata K."/>
            <person name="Fedorova E."/>
            <person name="Kohlen W."/>
            <person name="Bisseling T."/>
            <person name="Smit S."/>
            <person name="Geurts R."/>
        </authorList>
    </citation>
    <scope>NUCLEOTIDE SEQUENCE [LARGE SCALE GENOMIC DNA]</scope>
    <source>
        <strain evidence="10">cv. RG33-2</strain>
    </source>
</reference>
<feature type="domain" description="SHSP" evidence="8">
    <location>
        <begin position="16"/>
        <end position="120"/>
    </location>
</feature>
<dbReference type="EMBL" id="JXTC01000008">
    <property type="protein sequence ID" value="POO01442.1"/>
    <property type="molecule type" value="Genomic_DNA"/>
</dbReference>
<keyword evidence="7" id="KW-1133">Transmembrane helix</keyword>
<dbReference type="GO" id="GO:0034605">
    <property type="term" value="P:cellular response to heat"/>
    <property type="evidence" value="ECO:0007669"/>
    <property type="project" value="TreeGrafter"/>
</dbReference>
<keyword evidence="9" id="KW-0346">Stress response</keyword>
<dbReference type="InterPro" id="IPR002068">
    <property type="entry name" value="A-crystallin/Hsp20_dom"/>
</dbReference>
<dbReference type="Pfam" id="PF00011">
    <property type="entry name" value="HSP20"/>
    <property type="match status" value="1"/>
</dbReference>
<keyword evidence="3" id="KW-0611">Plant defense</keyword>
<feature type="transmembrane region" description="Helical" evidence="7">
    <location>
        <begin position="301"/>
        <end position="318"/>
    </location>
</feature>
<evidence type="ECO:0000256" key="5">
    <source>
        <dbReference type="RuleBase" id="RU003616"/>
    </source>
</evidence>
<evidence type="ECO:0000313" key="10">
    <source>
        <dbReference type="Proteomes" id="UP000237000"/>
    </source>
</evidence>
<dbReference type="PANTHER" id="PTHR43670:SF73">
    <property type="entry name" value="INACTIVE PROTEIN RESTRICTED TEV MOVEMENT 2-LIKE"/>
    <property type="match status" value="1"/>
</dbReference>
<dbReference type="GO" id="GO:0005886">
    <property type="term" value="C:plasma membrane"/>
    <property type="evidence" value="ECO:0007669"/>
    <property type="project" value="UniProtKB-SubCell"/>
</dbReference>
<dbReference type="GO" id="GO:0006952">
    <property type="term" value="P:defense response"/>
    <property type="evidence" value="ECO:0007669"/>
    <property type="project" value="UniProtKB-KW"/>
</dbReference>
<evidence type="ECO:0000256" key="6">
    <source>
        <dbReference type="SAM" id="MobiDB-lite"/>
    </source>
</evidence>
<keyword evidence="10" id="KW-1185">Reference proteome</keyword>
<gene>
    <name evidence="9" type="ORF">TorRG33x02_027490</name>
</gene>
<protein>
    <submittedName>
        <fullName evidence="9">Small heat shock protein HSP</fullName>
    </submittedName>
</protein>
<comment type="similarity">
    <text evidence="4 5">Belongs to the small heat shock protein (HSP20) family.</text>
</comment>
<dbReference type="CDD" id="cd06464">
    <property type="entry name" value="ACD_sHsps-like"/>
    <property type="match status" value="1"/>
</dbReference>
<accession>A0A2P5FUG4</accession>
<feature type="region of interest" description="Disordered" evidence="6">
    <location>
        <begin position="102"/>
        <end position="278"/>
    </location>
</feature>
<comment type="caution">
    <text evidence="9">The sequence shown here is derived from an EMBL/GenBank/DDBJ whole genome shotgun (WGS) entry which is preliminary data.</text>
</comment>
<dbReference type="AlphaFoldDB" id="A0A2P5FUG4"/>
<dbReference type="OrthoDB" id="1431247at2759"/>